<keyword evidence="9" id="KW-0802">TPR repeat</keyword>
<evidence type="ECO:0000313" key="11">
    <source>
        <dbReference type="EMBL" id="GBG80022.1"/>
    </source>
</evidence>
<dbReference type="AlphaFoldDB" id="A0A388LCW3"/>
<dbReference type="OrthoDB" id="421154at2759"/>
<dbReference type="InterPro" id="IPR011990">
    <property type="entry name" value="TPR-like_helical_dom_sf"/>
</dbReference>
<keyword evidence="6 8" id="KW-0496">Mitochondrion</keyword>
<reference evidence="11 12" key="1">
    <citation type="journal article" date="2018" name="Cell">
        <title>The Chara Genome: Secondary Complexity and Implications for Plant Terrestrialization.</title>
        <authorList>
            <person name="Nishiyama T."/>
            <person name="Sakayama H."/>
            <person name="Vries J.D."/>
            <person name="Buschmann H."/>
            <person name="Saint-Marcoux D."/>
            <person name="Ullrich K.K."/>
            <person name="Haas F.B."/>
            <person name="Vanderstraeten L."/>
            <person name="Becker D."/>
            <person name="Lang D."/>
            <person name="Vosolsobe S."/>
            <person name="Rombauts S."/>
            <person name="Wilhelmsson P.K.I."/>
            <person name="Janitza P."/>
            <person name="Kern R."/>
            <person name="Heyl A."/>
            <person name="Rumpler F."/>
            <person name="Villalobos L.I.A.C."/>
            <person name="Clay J.M."/>
            <person name="Skokan R."/>
            <person name="Toyoda A."/>
            <person name="Suzuki Y."/>
            <person name="Kagoshima H."/>
            <person name="Schijlen E."/>
            <person name="Tajeshwar N."/>
            <person name="Catarino B."/>
            <person name="Hetherington A.J."/>
            <person name="Saltykova A."/>
            <person name="Bonnot C."/>
            <person name="Breuninger H."/>
            <person name="Symeonidi A."/>
            <person name="Radhakrishnan G.V."/>
            <person name="Van Nieuwerburgh F."/>
            <person name="Deforce D."/>
            <person name="Chang C."/>
            <person name="Karol K.G."/>
            <person name="Hedrich R."/>
            <person name="Ulvskov P."/>
            <person name="Glockner G."/>
            <person name="Delwiche C.F."/>
            <person name="Petrasek J."/>
            <person name="Van de Peer Y."/>
            <person name="Friml J."/>
            <person name="Beilby M."/>
            <person name="Dolan L."/>
            <person name="Kohara Y."/>
            <person name="Sugano S."/>
            <person name="Fujiyama A."/>
            <person name="Delaux P.-M."/>
            <person name="Quint M."/>
            <person name="TheiBen G."/>
            <person name="Hagemann M."/>
            <person name="Harholt J."/>
            <person name="Dunand C."/>
            <person name="Zachgo S."/>
            <person name="Langdale J."/>
            <person name="Maumus F."/>
            <person name="Straeten D.V.D."/>
            <person name="Gould S.B."/>
            <person name="Rensing S.A."/>
        </authorList>
    </citation>
    <scope>NUCLEOTIDE SEQUENCE [LARGE SCALE GENOMIC DNA]</scope>
    <source>
        <strain evidence="11 12">S276</strain>
    </source>
</reference>
<feature type="transmembrane region" description="Helical" evidence="10">
    <location>
        <begin position="133"/>
        <end position="155"/>
    </location>
</feature>
<evidence type="ECO:0000256" key="6">
    <source>
        <dbReference type="ARBA" id="ARBA00023128"/>
    </source>
</evidence>
<keyword evidence="3 10" id="KW-0812">Transmembrane</keyword>
<evidence type="ECO:0000256" key="8">
    <source>
        <dbReference type="PIRNR" id="PIRNR008835"/>
    </source>
</evidence>
<comment type="function">
    <text evidence="8">Component of the peroxisomal and mitochondrial division machineries. Plays a role in promoting the fission of mitochondria and peroxisomes.</text>
</comment>
<comment type="similarity">
    <text evidence="2 8">Belongs to the FIS1 family.</text>
</comment>
<dbReference type="PROSITE" id="PS50005">
    <property type="entry name" value="TPR"/>
    <property type="match status" value="1"/>
</dbReference>
<comment type="caution">
    <text evidence="11">The sequence shown here is derived from an EMBL/GenBank/DDBJ whole genome shotgun (WGS) entry which is preliminary data.</text>
</comment>
<dbReference type="PIRSF" id="PIRSF008835">
    <property type="entry name" value="TPR_repeat_11_Fis1"/>
    <property type="match status" value="1"/>
</dbReference>
<name>A0A388LCW3_CHABU</name>
<dbReference type="GO" id="GO:0000422">
    <property type="term" value="P:autophagy of mitochondrion"/>
    <property type="evidence" value="ECO:0007669"/>
    <property type="project" value="TreeGrafter"/>
</dbReference>
<dbReference type="CDD" id="cd12212">
    <property type="entry name" value="Fis1"/>
    <property type="match status" value="1"/>
</dbReference>
<proteinExistence type="inferred from homology"/>
<organism evidence="11 12">
    <name type="scientific">Chara braunii</name>
    <name type="common">Braun's stonewort</name>
    <dbReference type="NCBI Taxonomy" id="69332"/>
    <lineage>
        <taxon>Eukaryota</taxon>
        <taxon>Viridiplantae</taxon>
        <taxon>Streptophyta</taxon>
        <taxon>Charophyceae</taxon>
        <taxon>Charales</taxon>
        <taxon>Characeae</taxon>
        <taxon>Chara</taxon>
    </lineage>
</organism>
<dbReference type="InterPro" id="IPR016543">
    <property type="entry name" value="Fis1"/>
</dbReference>
<dbReference type="GO" id="GO:0005778">
    <property type="term" value="C:peroxisomal membrane"/>
    <property type="evidence" value="ECO:0007669"/>
    <property type="project" value="TreeGrafter"/>
</dbReference>
<dbReference type="GO" id="GO:0016559">
    <property type="term" value="P:peroxisome fission"/>
    <property type="evidence" value="ECO:0007669"/>
    <property type="project" value="UniProtKB-UniRule"/>
</dbReference>
<dbReference type="InterPro" id="IPR028058">
    <property type="entry name" value="Fis1_TPR_N"/>
</dbReference>
<accession>A0A388LCW3</accession>
<evidence type="ECO:0000256" key="9">
    <source>
        <dbReference type="PROSITE-ProRule" id="PRU00339"/>
    </source>
</evidence>
<dbReference type="OMA" id="ADEFPLC"/>
<dbReference type="InterPro" id="IPR019734">
    <property type="entry name" value="TPR_rpt"/>
</dbReference>
<protein>
    <recommendedName>
        <fullName evidence="8">Mitochondrial fission 1 protein</fullName>
    </recommendedName>
</protein>
<evidence type="ECO:0000313" key="12">
    <source>
        <dbReference type="Proteomes" id="UP000265515"/>
    </source>
</evidence>
<dbReference type="Gene3D" id="1.25.40.10">
    <property type="entry name" value="Tetratricopeptide repeat domain"/>
    <property type="match status" value="1"/>
</dbReference>
<dbReference type="Gramene" id="GBG80022">
    <property type="protein sequence ID" value="GBG80022"/>
    <property type="gene ID" value="CBR_g30283"/>
</dbReference>
<dbReference type="STRING" id="69332.A0A388LCW3"/>
<comment type="domain">
    <text evidence="8">The C-terminus is necessary for mitochondrial or peroxisomal targeting, while the N-terminus is necessary for mitochondrial or peroxisomal fission.</text>
</comment>
<keyword evidence="12" id="KW-1185">Reference proteome</keyword>
<dbReference type="PANTHER" id="PTHR13247:SF0">
    <property type="entry name" value="MITOCHONDRIAL FISSION 1 PROTEIN"/>
    <property type="match status" value="1"/>
</dbReference>
<evidence type="ECO:0000256" key="3">
    <source>
        <dbReference type="ARBA" id="ARBA00022692"/>
    </source>
</evidence>
<keyword evidence="5 10" id="KW-1133">Transmembrane helix</keyword>
<evidence type="ECO:0000256" key="7">
    <source>
        <dbReference type="ARBA" id="ARBA00023136"/>
    </source>
</evidence>
<evidence type="ECO:0000256" key="10">
    <source>
        <dbReference type="SAM" id="Phobius"/>
    </source>
</evidence>
<dbReference type="InterPro" id="IPR033745">
    <property type="entry name" value="Fis1_cytosol"/>
</dbReference>
<keyword evidence="7 8" id="KW-0472">Membrane</keyword>
<dbReference type="PANTHER" id="PTHR13247">
    <property type="entry name" value="TETRATRICOPEPTIDE REPEAT PROTEIN 11 TPR REPEAT PROTEIN 11"/>
    <property type="match status" value="1"/>
</dbReference>
<gene>
    <name evidence="11" type="ORF">CBR_g30283</name>
</gene>
<dbReference type="SUPFAM" id="SSF48452">
    <property type="entry name" value="TPR-like"/>
    <property type="match status" value="1"/>
</dbReference>
<keyword evidence="4 8" id="KW-1000">Mitochondrion outer membrane</keyword>
<evidence type="ECO:0000256" key="2">
    <source>
        <dbReference type="ARBA" id="ARBA00008937"/>
    </source>
</evidence>
<evidence type="ECO:0000256" key="4">
    <source>
        <dbReference type="ARBA" id="ARBA00022787"/>
    </source>
</evidence>
<comment type="subcellular location">
    <subcellularLocation>
        <location evidence="1">Mitochondrion outer membrane</location>
        <topology evidence="1">Single-pass membrane protein</topology>
    </subcellularLocation>
</comment>
<dbReference type="GO" id="GO:0000266">
    <property type="term" value="P:mitochondrial fission"/>
    <property type="evidence" value="ECO:0007669"/>
    <property type="project" value="UniProtKB-UniRule"/>
</dbReference>
<sequence>MANLFSGKLARLFGMDDTLPWTDAVTIAKCEEECLRDESDIDSRMKLAWSLVHSQQVPDVHRGIAMLEAQLGNRADAARTRETLYLLAVGHFRSGDYARSRNLLQQALQISPNFRQAQALMKMVGDRIQADGVIGMGLAAAAVGVVAGGVAALVASARR</sequence>
<dbReference type="Pfam" id="PF14852">
    <property type="entry name" value="Fis1_TPR_N"/>
    <property type="match status" value="1"/>
</dbReference>
<dbReference type="Proteomes" id="UP000265515">
    <property type="component" value="Unassembled WGS sequence"/>
</dbReference>
<evidence type="ECO:0000256" key="1">
    <source>
        <dbReference type="ARBA" id="ARBA00004572"/>
    </source>
</evidence>
<dbReference type="EMBL" id="BFEA01000334">
    <property type="protein sequence ID" value="GBG80022.1"/>
    <property type="molecule type" value="Genomic_DNA"/>
</dbReference>
<feature type="repeat" description="TPR" evidence="9">
    <location>
        <begin position="81"/>
        <end position="114"/>
    </location>
</feature>
<dbReference type="InterPro" id="IPR028061">
    <property type="entry name" value="Fis1_TPR_C"/>
</dbReference>
<dbReference type="Pfam" id="PF14853">
    <property type="entry name" value="Fis1_TPR_C"/>
    <property type="match status" value="1"/>
</dbReference>
<dbReference type="GO" id="GO:0005741">
    <property type="term" value="C:mitochondrial outer membrane"/>
    <property type="evidence" value="ECO:0007669"/>
    <property type="project" value="UniProtKB-SubCell"/>
</dbReference>
<evidence type="ECO:0000256" key="5">
    <source>
        <dbReference type="ARBA" id="ARBA00022989"/>
    </source>
</evidence>